<dbReference type="EMBL" id="RCNU01000001">
    <property type="protein sequence ID" value="RWQ99323.1"/>
    <property type="molecule type" value="Genomic_DNA"/>
</dbReference>
<dbReference type="InterPro" id="IPR013922">
    <property type="entry name" value="Cyclin_PHO80-like"/>
</dbReference>
<sequence>MPSFFAPSLHGLPPTPPHVNNGDQPYYLTGPSAFPPRYTQSGCEFIEQYSQSTCYAKQASLNMHGHSMHPMRSGRDMASTQSTMVPHGMQQAMYGPVAAGSMLPPLRTDVQLPPVDSAIPPQYRQQDMFIRPEQQHPKDEKATGGVAAYLDYEMDQMSDFVAEMAQGMYALYITKINLSDIDFARSVYPGTPVPPQFRKYVYQILSSTRLPSSTILLGLFYLASRMRMLSAAGVYATGSGQVYRMLTTALLLGSKFLDDNTFQNRSWSEVSNIPVSELNKTELEWLFAFEWKIHERIHNKQDGFATWLSHWETWRAKAAVRACETRHKLAPIDTNIPRQHAVSKPLMSPEGPIPPQYQRSAHMDTTWLNPAASEYSPPSAPHSGPNTPDYYSLGAWAYANPPPPYSRAWIPQSQYMAQAGPRSQPPSYHHTPAYSIPLTHSVWTGHGSSCGCVYCMKHHENYMCTNAFGAMQPVVAG</sequence>
<dbReference type="Proteomes" id="UP000283841">
    <property type="component" value="Unassembled WGS sequence"/>
</dbReference>
<proteinExistence type="predicted"/>
<protein>
    <submittedName>
        <fullName evidence="2">Putative cyclin-like protein</fullName>
    </submittedName>
</protein>
<dbReference type="STRING" id="264951.A0A443I5F5"/>
<dbReference type="PANTHER" id="PTHR15615">
    <property type="match status" value="1"/>
</dbReference>
<dbReference type="RefSeq" id="XP_028488968.1">
    <property type="nucleotide sequence ID" value="XM_028626174.1"/>
</dbReference>
<evidence type="ECO:0000256" key="1">
    <source>
        <dbReference type="SAM" id="MobiDB-lite"/>
    </source>
</evidence>
<dbReference type="CDD" id="cd20557">
    <property type="entry name" value="CYCLIN_ScPCL1-like"/>
    <property type="match status" value="1"/>
</dbReference>
<dbReference type="GO" id="GO:0016538">
    <property type="term" value="F:cyclin-dependent protein serine/threonine kinase regulator activity"/>
    <property type="evidence" value="ECO:0007669"/>
    <property type="project" value="TreeGrafter"/>
</dbReference>
<organism evidence="2 3">
    <name type="scientific">Byssochlamys spectabilis</name>
    <name type="common">Paecilomyces variotii</name>
    <dbReference type="NCBI Taxonomy" id="264951"/>
    <lineage>
        <taxon>Eukaryota</taxon>
        <taxon>Fungi</taxon>
        <taxon>Dikarya</taxon>
        <taxon>Ascomycota</taxon>
        <taxon>Pezizomycotina</taxon>
        <taxon>Eurotiomycetes</taxon>
        <taxon>Eurotiomycetidae</taxon>
        <taxon>Eurotiales</taxon>
        <taxon>Thermoascaceae</taxon>
        <taxon>Paecilomyces</taxon>
    </lineage>
</organism>
<dbReference type="GeneID" id="39595451"/>
<dbReference type="VEuPathDB" id="FungiDB:C8Q69DRAFT_20989"/>
<keyword evidence="3" id="KW-1185">Reference proteome</keyword>
<dbReference type="AlphaFoldDB" id="A0A443I5F5"/>
<dbReference type="GO" id="GO:0019901">
    <property type="term" value="F:protein kinase binding"/>
    <property type="evidence" value="ECO:0007669"/>
    <property type="project" value="InterPro"/>
</dbReference>
<evidence type="ECO:0000313" key="3">
    <source>
        <dbReference type="Proteomes" id="UP000283841"/>
    </source>
</evidence>
<comment type="caution">
    <text evidence="2">The sequence shown here is derived from an EMBL/GenBank/DDBJ whole genome shotgun (WGS) entry which is preliminary data.</text>
</comment>
<evidence type="ECO:0000313" key="2">
    <source>
        <dbReference type="EMBL" id="RWQ99323.1"/>
    </source>
</evidence>
<accession>A0A443I5F5</accession>
<dbReference type="Gene3D" id="1.10.472.10">
    <property type="entry name" value="Cyclin-like"/>
    <property type="match status" value="1"/>
</dbReference>
<dbReference type="GO" id="GO:0000307">
    <property type="term" value="C:cyclin-dependent protein kinase holoenzyme complex"/>
    <property type="evidence" value="ECO:0007669"/>
    <property type="project" value="TreeGrafter"/>
</dbReference>
<dbReference type="PANTHER" id="PTHR15615:SF27">
    <property type="entry name" value="PHO85 CYCLIN CLG1"/>
    <property type="match status" value="1"/>
</dbReference>
<gene>
    <name evidence="2" type="ORF">C8Q69DRAFT_20989</name>
</gene>
<feature type="region of interest" description="Disordered" evidence="1">
    <location>
        <begin position="1"/>
        <end position="33"/>
    </location>
</feature>
<dbReference type="Pfam" id="PF08613">
    <property type="entry name" value="Cyclin"/>
    <property type="match status" value="1"/>
</dbReference>
<name>A0A443I5F5_BYSSP</name>
<dbReference type="GO" id="GO:0005634">
    <property type="term" value="C:nucleus"/>
    <property type="evidence" value="ECO:0007669"/>
    <property type="project" value="TreeGrafter"/>
</dbReference>
<reference evidence="2 3" key="1">
    <citation type="journal article" date="2018" name="Front. Microbiol.">
        <title>Genomic and genetic insights into a cosmopolitan fungus, Paecilomyces variotii (Eurotiales).</title>
        <authorList>
            <person name="Urquhart A.S."/>
            <person name="Mondo S.J."/>
            <person name="Makela M.R."/>
            <person name="Hane J.K."/>
            <person name="Wiebenga A."/>
            <person name="He G."/>
            <person name="Mihaltcheva S."/>
            <person name="Pangilinan J."/>
            <person name="Lipzen A."/>
            <person name="Barry K."/>
            <person name="de Vries R.P."/>
            <person name="Grigoriev I.V."/>
            <person name="Idnurm A."/>
        </authorList>
    </citation>
    <scope>NUCLEOTIDE SEQUENCE [LARGE SCALE GENOMIC DNA]</scope>
    <source>
        <strain evidence="2 3">CBS 101075</strain>
    </source>
</reference>